<evidence type="ECO:0000313" key="2">
    <source>
        <dbReference type="Proteomes" id="UP000735302"/>
    </source>
</evidence>
<comment type="caution">
    <text evidence="1">The sequence shown here is derived from an EMBL/GenBank/DDBJ whole genome shotgun (WGS) entry which is preliminary data.</text>
</comment>
<dbReference type="AlphaFoldDB" id="A0AAV4ACZ3"/>
<evidence type="ECO:0000313" key="1">
    <source>
        <dbReference type="EMBL" id="GFO05138.1"/>
    </source>
</evidence>
<accession>A0AAV4ACZ3</accession>
<name>A0AAV4ACZ3_9GAST</name>
<organism evidence="1 2">
    <name type="scientific">Plakobranchus ocellatus</name>
    <dbReference type="NCBI Taxonomy" id="259542"/>
    <lineage>
        <taxon>Eukaryota</taxon>
        <taxon>Metazoa</taxon>
        <taxon>Spiralia</taxon>
        <taxon>Lophotrochozoa</taxon>
        <taxon>Mollusca</taxon>
        <taxon>Gastropoda</taxon>
        <taxon>Heterobranchia</taxon>
        <taxon>Euthyneura</taxon>
        <taxon>Panpulmonata</taxon>
        <taxon>Sacoglossa</taxon>
        <taxon>Placobranchoidea</taxon>
        <taxon>Plakobranchidae</taxon>
        <taxon>Plakobranchus</taxon>
    </lineage>
</organism>
<reference evidence="1 2" key="1">
    <citation type="journal article" date="2021" name="Elife">
        <title>Chloroplast acquisition without the gene transfer in kleptoplastic sea slugs, Plakobranchus ocellatus.</title>
        <authorList>
            <person name="Maeda T."/>
            <person name="Takahashi S."/>
            <person name="Yoshida T."/>
            <person name="Shimamura S."/>
            <person name="Takaki Y."/>
            <person name="Nagai Y."/>
            <person name="Toyoda A."/>
            <person name="Suzuki Y."/>
            <person name="Arimoto A."/>
            <person name="Ishii H."/>
            <person name="Satoh N."/>
            <person name="Nishiyama T."/>
            <person name="Hasebe M."/>
            <person name="Maruyama T."/>
            <person name="Minagawa J."/>
            <person name="Obokata J."/>
            <person name="Shigenobu S."/>
        </authorList>
    </citation>
    <scope>NUCLEOTIDE SEQUENCE [LARGE SCALE GENOMIC DNA]</scope>
</reference>
<proteinExistence type="predicted"/>
<protein>
    <submittedName>
        <fullName evidence="1">Uncharacterized protein</fullName>
    </submittedName>
</protein>
<sequence>MQTSTAKEENSVIMFVPPRRQITASFGILMASEANLKNAVGFQFQHTGDSWSVATLENLRSSSEDALQNGSLCNSGN</sequence>
<keyword evidence="2" id="KW-1185">Reference proteome</keyword>
<dbReference type="Proteomes" id="UP000735302">
    <property type="component" value="Unassembled WGS sequence"/>
</dbReference>
<dbReference type="EMBL" id="BLXT01003746">
    <property type="protein sequence ID" value="GFO05138.1"/>
    <property type="molecule type" value="Genomic_DNA"/>
</dbReference>
<gene>
    <name evidence="1" type="ORF">PoB_003164300</name>
</gene>